<protein>
    <submittedName>
        <fullName evidence="2">Uncharacterized protein</fullName>
    </submittedName>
</protein>
<organism evidence="2 3">
    <name type="scientific">Helicobacter muridarum</name>
    <dbReference type="NCBI Taxonomy" id="216"/>
    <lineage>
        <taxon>Bacteria</taxon>
        <taxon>Pseudomonadati</taxon>
        <taxon>Campylobacterota</taxon>
        <taxon>Epsilonproteobacteria</taxon>
        <taxon>Campylobacterales</taxon>
        <taxon>Helicobacteraceae</taxon>
        <taxon>Helicobacter</taxon>
    </lineage>
</organism>
<name>A0A377PS97_9HELI</name>
<keyword evidence="1" id="KW-0812">Transmembrane</keyword>
<evidence type="ECO:0000313" key="2">
    <source>
        <dbReference type="EMBL" id="STQ85505.1"/>
    </source>
</evidence>
<evidence type="ECO:0000256" key="1">
    <source>
        <dbReference type="SAM" id="Phobius"/>
    </source>
</evidence>
<dbReference type="EMBL" id="UGJE01000002">
    <property type="protein sequence ID" value="STQ85505.1"/>
    <property type="molecule type" value="Genomic_DNA"/>
</dbReference>
<dbReference type="AlphaFoldDB" id="A0A377PS97"/>
<sequence length="109" mass="12338">MGGGGGNLLIIKLGLINPNLLISANFLANIITHISNLYPLEIESTSSNPKIYIQGILYLFLTLHLNSCFVLLFSSPYCLHNSHRHYFLHFIHPTYLSSLFDNFNNKECL</sequence>
<feature type="transmembrane region" description="Helical" evidence="1">
    <location>
        <begin position="20"/>
        <end position="39"/>
    </location>
</feature>
<keyword evidence="1" id="KW-0472">Membrane</keyword>
<accession>A0A377PS97</accession>
<evidence type="ECO:0000313" key="3">
    <source>
        <dbReference type="Proteomes" id="UP000255139"/>
    </source>
</evidence>
<keyword evidence="3" id="KW-1185">Reference proteome</keyword>
<proteinExistence type="predicted"/>
<keyword evidence="1" id="KW-1133">Transmembrane helix</keyword>
<dbReference type="Proteomes" id="UP000255139">
    <property type="component" value="Unassembled WGS sequence"/>
</dbReference>
<feature type="transmembrane region" description="Helical" evidence="1">
    <location>
        <begin position="51"/>
        <end position="73"/>
    </location>
</feature>
<reference evidence="2 3" key="1">
    <citation type="submission" date="2018-06" db="EMBL/GenBank/DDBJ databases">
        <authorList>
            <consortium name="Pathogen Informatics"/>
            <person name="Doyle S."/>
        </authorList>
    </citation>
    <scope>NUCLEOTIDE SEQUENCE [LARGE SCALE GENOMIC DNA]</scope>
    <source>
        <strain evidence="2 3">NCTC12714</strain>
    </source>
</reference>
<gene>
    <name evidence="2" type="ORF">NCTC12714_00290</name>
</gene>